<keyword evidence="1" id="KW-0812">Transmembrane</keyword>
<evidence type="ECO:0000313" key="2">
    <source>
        <dbReference type="EMBL" id="QHT36964.1"/>
    </source>
</evidence>
<dbReference type="AlphaFoldDB" id="A0A6C0F786"/>
<organism evidence="2">
    <name type="scientific">viral metagenome</name>
    <dbReference type="NCBI Taxonomy" id="1070528"/>
    <lineage>
        <taxon>unclassified sequences</taxon>
        <taxon>metagenomes</taxon>
        <taxon>organismal metagenomes</taxon>
    </lineage>
</organism>
<protein>
    <submittedName>
        <fullName evidence="2">Uncharacterized protein</fullName>
    </submittedName>
</protein>
<feature type="transmembrane region" description="Helical" evidence="1">
    <location>
        <begin position="175"/>
        <end position="195"/>
    </location>
</feature>
<keyword evidence="1" id="KW-1133">Transmembrane helix</keyword>
<keyword evidence="1" id="KW-0472">Membrane</keyword>
<proteinExistence type="predicted"/>
<sequence length="200" mass="23205">MTYQTCCGGISSDDPNIKEGGGVPYMTRNCFSVDNSEWSKPECQQHCCDKDDDGNVGSCIPTQDGGYCKFQDKYWRYDEDKSQYEIPASDTRSLEPYPSSFADVKNVEDLTVDKYYKRRMYDNTRAKVIRDMFNESMNDRIMKTPNWKTADRNDGSYDNPQDRHVPTSMFQDVSWTQLISFPLLSLLLFVYIVILTSRIF</sequence>
<accession>A0A6C0F786</accession>
<name>A0A6C0F786_9ZZZZ</name>
<dbReference type="EMBL" id="MN738787">
    <property type="protein sequence ID" value="QHT36964.1"/>
    <property type="molecule type" value="Genomic_DNA"/>
</dbReference>
<reference evidence="2" key="1">
    <citation type="journal article" date="2020" name="Nature">
        <title>Giant virus diversity and host interactions through global metagenomics.</title>
        <authorList>
            <person name="Schulz F."/>
            <person name="Roux S."/>
            <person name="Paez-Espino D."/>
            <person name="Jungbluth S."/>
            <person name="Walsh D.A."/>
            <person name="Denef V.J."/>
            <person name="McMahon K.D."/>
            <person name="Konstantinidis K.T."/>
            <person name="Eloe-Fadrosh E.A."/>
            <person name="Kyrpides N.C."/>
            <person name="Woyke T."/>
        </authorList>
    </citation>
    <scope>NUCLEOTIDE SEQUENCE</scope>
    <source>
        <strain evidence="2">GVMAG-S-ERX555967-130</strain>
    </source>
</reference>
<evidence type="ECO:0000256" key="1">
    <source>
        <dbReference type="SAM" id="Phobius"/>
    </source>
</evidence>